<accession>A0A9W5X4F6</accession>
<dbReference type="NCBIfam" id="NF040877">
    <property type="entry name" value="SE1832_fam"/>
    <property type="match status" value="1"/>
</dbReference>
<comment type="caution">
    <text evidence="2">The sequence shown here is derived from an EMBL/GenBank/DDBJ whole genome shotgun (WGS) entry which is preliminary data.</text>
</comment>
<keyword evidence="1" id="KW-0175">Coiled coil</keyword>
<organism evidence="2 3">
    <name type="scientific">Lentibacillus populi</name>
    <dbReference type="NCBI Taxonomy" id="1827502"/>
    <lineage>
        <taxon>Bacteria</taxon>
        <taxon>Bacillati</taxon>
        <taxon>Bacillota</taxon>
        <taxon>Bacilli</taxon>
        <taxon>Bacillales</taxon>
        <taxon>Bacillaceae</taxon>
        <taxon>Lentibacillus</taxon>
    </lineage>
</organism>
<feature type="coiled-coil region" evidence="1">
    <location>
        <begin position="3"/>
        <end position="61"/>
    </location>
</feature>
<dbReference type="AlphaFoldDB" id="A0A9W5X4F6"/>
<evidence type="ECO:0000313" key="2">
    <source>
        <dbReference type="EMBL" id="GGB35155.1"/>
    </source>
</evidence>
<keyword evidence="3" id="KW-1185">Reference proteome</keyword>
<reference evidence="2" key="1">
    <citation type="journal article" date="2014" name="Int. J. Syst. Evol. Microbiol.">
        <title>Complete genome sequence of Corynebacterium casei LMG S-19264T (=DSM 44701T), isolated from a smear-ripened cheese.</title>
        <authorList>
            <consortium name="US DOE Joint Genome Institute (JGI-PGF)"/>
            <person name="Walter F."/>
            <person name="Albersmeier A."/>
            <person name="Kalinowski J."/>
            <person name="Ruckert C."/>
        </authorList>
    </citation>
    <scope>NUCLEOTIDE SEQUENCE</scope>
    <source>
        <strain evidence="2">CGMCC 1.15454</strain>
    </source>
</reference>
<evidence type="ECO:0000313" key="3">
    <source>
        <dbReference type="Proteomes" id="UP000621492"/>
    </source>
</evidence>
<dbReference type="InterPro" id="IPR048062">
    <property type="entry name" value="SE1832-like"/>
</dbReference>
<dbReference type="EMBL" id="BMJD01000005">
    <property type="protein sequence ID" value="GGB35155.1"/>
    <property type="molecule type" value="Genomic_DNA"/>
</dbReference>
<protein>
    <submittedName>
        <fullName evidence="2">Uncharacterized protein</fullName>
    </submittedName>
</protein>
<dbReference type="Proteomes" id="UP000621492">
    <property type="component" value="Unassembled WGS sequence"/>
</dbReference>
<sequence length="61" mass="6981">MTKKEIEAKIAELKSDYVRIQGDAEKLVLVGQNTATAEKKLIELEKEIADMYRKLEEIDVT</sequence>
<proteinExistence type="predicted"/>
<gene>
    <name evidence="2" type="ORF">GCM10011409_10800</name>
</gene>
<reference evidence="2" key="2">
    <citation type="submission" date="2020-09" db="EMBL/GenBank/DDBJ databases">
        <authorList>
            <person name="Sun Q."/>
            <person name="Zhou Y."/>
        </authorList>
    </citation>
    <scope>NUCLEOTIDE SEQUENCE</scope>
    <source>
        <strain evidence="2">CGMCC 1.15454</strain>
    </source>
</reference>
<evidence type="ECO:0000256" key="1">
    <source>
        <dbReference type="SAM" id="Coils"/>
    </source>
</evidence>
<name>A0A9W5X4F6_9BACI</name>
<dbReference type="RefSeq" id="WP_102414403.1">
    <property type="nucleotide sequence ID" value="NZ_BMJD01000005.1"/>
</dbReference>